<dbReference type="AlphaFoldDB" id="A0A9X7M1Q2"/>
<dbReference type="NCBIfam" id="NF033172">
    <property type="entry name" value="N_to_GlyXaaXaa"/>
    <property type="match status" value="1"/>
</dbReference>
<dbReference type="PANTHER" id="PTHR24637">
    <property type="entry name" value="COLLAGEN"/>
    <property type="match status" value="1"/>
</dbReference>
<dbReference type="Proteomes" id="UP000321735">
    <property type="component" value="Chromosome"/>
</dbReference>
<feature type="region of interest" description="Disordered" evidence="1">
    <location>
        <begin position="187"/>
        <end position="269"/>
    </location>
</feature>
<dbReference type="EMBL" id="CP031778">
    <property type="protein sequence ID" value="QDZ77175.1"/>
    <property type="molecule type" value="Genomic_DNA"/>
</dbReference>
<dbReference type="InterPro" id="IPR048009">
    <property type="entry name" value="NGRR_dom"/>
</dbReference>
<dbReference type="PANTHER" id="PTHR24637:SF421">
    <property type="entry name" value="CUTICLE COLLAGEN DPY-2"/>
    <property type="match status" value="1"/>
</dbReference>
<sequence length="415" mass="43667">MGTLIITCCVLQQKNVSIRNKRVAYLLSFILQKEEFFMDNENNLFDNLPITPEMVPTIPITPTQEAQLLALIEQMQVAVNTYLNNPSPANNAALRTVLTNLFNFLRDEFPTQAGRDATRYSLFLLSTINNRLASATPSQSSEVAVMLQSLYTTLSILISEFIMTNVVRNQILNILATLVRTTADNVGGGGAGPTGPTGPQGIQGVPGSQGPQGLQGIQGLQGPAGPQGPEGPEGDQGPQGIQGLQGPQGPQGIQGIEGDNGVTGPMGATGATGATGFSVTNNHAWFYRDTSSNQTVVQGSIVTYTGRVISPTSTITESGGSIILPANNTFLVNVSMVGDVPVTGLLTYQAFLDNEILPGTRTVSRAATASVAPLVASTFILNSKAVPSTLQIRIVPNTTNNIPIYGVNVTLTQLA</sequence>
<keyword evidence="2" id="KW-0176">Collagen</keyword>
<evidence type="ECO:0000313" key="2">
    <source>
        <dbReference type="EMBL" id="QDZ77175.1"/>
    </source>
</evidence>
<accession>A0A9X7M1Q2</accession>
<name>A0A9X7M1Q2_BACCE</name>
<reference evidence="2 3" key="1">
    <citation type="journal article" date="2019" name="Ecotoxicol. Environ. Saf.">
        <title>Microbial characterization of heavy metal resistant bacterial strains isolated from an electroplating wastewater treatment plant.</title>
        <authorList>
            <person name="Cai X."/>
            <person name="Zheng X."/>
            <person name="Zhang D."/>
            <person name="Iqbal W."/>
            <person name="Liu C."/>
            <person name="Yang B."/>
            <person name="Zhao X."/>
            <person name="Lu X."/>
            <person name="Mao Y."/>
        </authorList>
    </citation>
    <scope>NUCLEOTIDE SEQUENCE [LARGE SCALE GENOMIC DNA]</scope>
    <source>
        <strain evidence="2 3">Co1-1</strain>
    </source>
</reference>
<evidence type="ECO:0000313" key="3">
    <source>
        <dbReference type="Proteomes" id="UP000321735"/>
    </source>
</evidence>
<gene>
    <name evidence="2" type="ORF">D0437_31165</name>
</gene>
<protein>
    <submittedName>
        <fullName evidence="2">Collagen-like protein</fullName>
    </submittedName>
</protein>
<organism evidence="2 3">
    <name type="scientific">Bacillus cereus</name>
    <dbReference type="NCBI Taxonomy" id="1396"/>
    <lineage>
        <taxon>Bacteria</taxon>
        <taxon>Bacillati</taxon>
        <taxon>Bacillota</taxon>
        <taxon>Bacilli</taxon>
        <taxon>Bacillales</taxon>
        <taxon>Bacillaceae</taxon>
        <taxon>Bacillus</taxon>
        <taxon>Bacillus cereus group</taxon>
    </lineage>
</organism>
<feature type="compositionally biased region" description="Low complexity" evidence="1">
    <location>
        <begin position="235"/>
        <end position="256"/>
    </location>
</feature>
<dbReference type="InterPro" id="IPR008160">
    <property type="entry name" value="Collagen"/>
</dbReference>
<feature type="compositionally biased region" description="Low complexity" evidence="1">
    <location>
        <begin position="197"/>
        <end position="224"/>
    </location>
</feature>
<proteinExistence type="predicted"/>
<dbReference type="Pfam" id="PF01391">
    <property type="entry name" value="Collagen"/>
    <property type="match status" value="1"/>
</dbReference>
<evidence type="ECO:0000256" key="1">
    <source>
        <dbReference type="SAM" id="MobiDB-lite"/>
    </source>
</evidence>